<evidence type="ECO:0000256" key="1">
    <source>
        <dbReference type="SAM" id="MobiDB-lite"/>
    </source>
</evidence>
<dbReference type="Pfam" id="PF25800">
    <property type="entry name" value="FimV_N"/>
    <property type="match status" value="1"/>
</dbReference>
<feature type="region of interest" description="Disordered" evidence="1">
    <location>
        <begin position="405"/>
        <end position="432"/>
    </location>
</feature>
<gene>
    <name evidence="3" type="ORF">AFERRID_02190</name>
</gene>
<evidence type="ECO:0000313" key="4">
    <source>
        <dbReference type="Proteomes" id="UP000280188"/>
    </source>
</evidence>
<feature type="compositionally biased region" description="Low complexity" evidence="1">
    <location>
        <begin position="659"/>
        <end position="682"/>
    </location>
</feature>
<accession>A0A2Z6IEJ1</accession>
<sequence length="732" mass="75753">MNKNRWLLTMAGVGLLLPGIAQALGLGTLQVLSAPGEPFRAEIPLQSLNPKGEANLSVGLASARDFAMIDLPRSGALDHWHFTVRSGDRPAVLISSPLPLDQPELHFLVQLDWSGGQMVREYTASGIGNNVVPVAAPPASVPQSVASPTTPRPARHTTAAPLYHGWARVSRYGPVPVNGSLFQAAQSIVNSNAVTIDQVMAALLKANPQAFKGGNPDYLYAGTMLTVPSLAQVQSASPAQASAWLSARKAVNKLSVVAVATAPTASAAATSAAPVSASAVSAATAAKPVGNATHLVLSSAPAAAVTAPVASGASPASLLQNSDAMLRKDNQKLTAEVAGLGQRLSAEERLLANQGAQLAALSRAEGNNNLPLILSLGGNLLLLALFIWMWRRQKEAEQRQREISQRVSVLSTAPKAPAAPPQSGTPTPVTAATAPAPAAVVPAGARAAAPASAAPSADHAISAGVPHAGAAEIDPVEQADLYLTYGKAEQAVAVLNDALEENPRRKELYVKLLDIYANLDRHAEYLDLAERMRGRFGPNNGAWQEVAAQGARLFPGNPLFAISDEGAVVASVPVVGVDQPAPGEASPALVPPDVLDFHFDHTSAEPAAGEALNAFPAAEKARLLQDIDEQFRLMEEAEAETGAPGPQAKSVLELAPDVSAPAPAPAAESPAGGAPSDSPGVADWDAMGTKLDLAKAYVEMGDGESARDLLEELIREDSGAHQEEARQLLRSL</sequence>
<keyword evidence="4" id="KW-1185">Reference proteome</keyword>
<evidence type="ECO:0000259" key="2">
    <source>
        <dbReference type="Pfam" id="PF25800"/>
    </source>
</evidence>
<dbReference type="InterPro" id="IPR011990">
    <property type="entry name" value="TPR-like_helical_dom_sf"/>
</dbReference>
<dbReference type="SUPFAM" id="SSF48452">
    <property type="entry name" value="TPR-like"/>
    <property type="match status" value="1"/>
</dbReference>
<feature type="region of interest" description="Disordered" evidence="1">
    <location>
        <begin position="659"/>
        <end position="684"/>
    </location>
</feature>
<proteinExistence type="predicted"/>
<organism evidence="3 4">
    <name type="scientific">Acidithiobacillus ferridurans</name>
    <dbReference type="NCBI Taxonomy" id="1232575"/>
    <lineage>
        <taxon>Bacteria</taxon>
        <taxon>Pseudomonadati</taxon>
        <taxon>Pseudomonadota</taxon>
        <taxon>Acidithiobacillia</taxon>
        <taxon>Acidithiobacillales</taxon>
        <taxon>Acidithiobacillaceae</taxon>
        <taxon>Acidithiobacillus</taxon>
    </lineage>
</organism>
<reference evidence="3 4" key="1">
    <citation type="journal article" date="2018" name="Microbiol. Resour. Announc.">
        <title>Complete Genome Sequence of Acidithiobacillus ferridurans JCM 18981.</title>
        <authorList>
            <person name="Miyauchi T."/>
            <person name="Kouzuma A."/>
            <person name="Abe T."/>
            <person name="Watanabe K."/>
        </authorList>
    </citation>
    <scope>NUCLEOTIDE SEQUENCE [LARGE SCALE GENOMIC DNA]</scope>
    <source>
        <strain evidence="4">ATCC 33020 / DSM 29468 / JCM 18981 / 11Fe</strain>
    </source>
</reference>
<evidence type="ECO:0000313" key="3">
    <source>
        <dbReference type="EMBL" id="BBF64001.1"/>
    </source>
</evidence>
<dbReference type="PANTHER" id="PTHR45725">
    <property type="entry name" value="FORMIN HOMOLOGY 2 FAMILY MEMBER"/>
    <property type="match status" value="1"/>
</dbReference>
<dbReference type="Gene3D" id="1.20.58.2200">
    <property type="match status" value="1"/>
</dbReference>
<dbReference type="InterPro" id="IPR038440">
    <property type="entry name" value="FimV_C_sf"/>
</dbReference>
<dbReference type="KEGG" id="afj:AFERRID_02190"/>
<dbReference type="AlphaFoldDB" id="A0A2Z6IEJ1"/>
<dbReference type="InterPro" id="IPR020011">
    <property type="entry name" value="FimV_C"/>
</dbReference>
<dbReference type="NCBIfam" id="TIGR03504">
    <property type="entry name" value="FimV_Cterm"/>
    <property type="match status" value="1"/>
</dbReference>
<dbReference type="InterPro" id="IPR020012">
    <property type="entry name" value="LysM_FimV"/>
</dbReference>
<dbReference type="Gene3D" id="1.25.40.10">
    <property type="entry name" value="Tetratricopeptide repeat domain"/>
    <property type="match status" value="1"/>
</dbReference>
<dbReference type="Proteomes" id="UP000280188">
    <property type="component" value="Chromosome"/>
</dbReference>
<dbReference type="RefSeq" id="WP_126604215.1">
    <property type="nucleotide sequence ID" value="NZ_AP018795.1"/>
</dbReference>
<dbReference type="PANTHER" id="PTHR45725:SF18">
    <property type="entry name" value="ORC1-LIKE AAA ATPASE DOMAIN-CONTAINING PROTEIN"/>
    <property type="match status" value="1"/>
</dbReference>
<dbReference type="EMBL" id="AP018795">
    <property type="protein sequence ID" value="BBF64001.1"/>
    <property type="molecule type" value="Genomic_DNA"/>
</dbReference>
<dbReference type="InterPro" id="IPR051425">
    <property type="entry name" value="Formin_Homology"/>
</dbReference>
<dbReference type="NCBIfam" id="TIGR03505">
    <property type="entry name" value="FimV_core"/>
    <property type="match status" value="1"/>
</dbReference>
<protein>
    <recommendedName>
        <fullName evidence="2">FimV N-terminal domain-containing protein</fullName>
    </recommendedName>
</protein>
<feature type="domain" description="FimV N-terminal" evidence="2">
    <location>
        <begin position="24"/>
        <end position="124"/>
    </location>
</feature>
<name>A0A2Z6IEJ1_ACIFI</name>
<dbReference type="InterPro" id="IPR057840">
    <property type="entry name" value="FimV_N"/>
</dbReference>